<feature type="transmembrane region" description="Helical" evidence="1">
    <location>
        <begin position="174"/>
        <end position="190"/>
    </location>
</feature>
<reference evidence="3 4" key="1">
    <citation type="submission" date="2020-01" db="EMBL/GenBank/DDBJ databases">
        <title>Leptobacterium flavescens.</title>
        <authorList>
            <person name="Wang G."/>
        </authorList>
    </citation>
    <scope>NUCLEOTIDE SEQUENCE [LARGE SCALE GENOMIC DNA]</scope>
    <source>
        <strain evidence="3 4">KCTC 22160</strain>
    </source>
</reference>
<protein>
    <submittedName>
        <fullName evidence="3">FAD-dependent oxidoreductase</fullName>
    </submittedName>
</protein>
<proteinExistence type="predicted"/>
<feature type="transmembrane region" description="Helical" evidence="1">
    <location>
        <begin position="210"/>
        <end position="228"/>
    </location>
</feature>
<dbReference type="EMBL" id="JAABOO010000003">
    <property type="protein sequence ID" value="NER14669.1"/>
    <property type="molecule type" value="Genomic_DNA"/>
</dbReference>
<dbReference type="Gene3D" id="1.10.405.20">
    <property type="match status" value="1"/>
</dbReference>
<dbReference type="Proteomes" id="UP000468581">
    <property type="component" value="Unassembled WGS sequence"/>
</dbReference>
<dbReference type="PANTHER" id="PTHR42923">
    <property type="entry name" value="PROTOPORPHYRINOGEN OXIDASE"/>
    <property type="match status" value="1"/>
</dbReference>
<comment type="caution">
    <text evidence="3">The sequence shown here is derived from an EMBL/GenBank/DDBJ whole genome shotgun (WGS) entry which is preliminary data.</text>
</comment>
<dbReference type="Pfam" id="PF01593">
    <property type="entry name" value="Amino_oxidase"/>
    <property type="match status" value="1"/>
</dbReference>
<dbReference type="InterPro" id="IPR002937">
    <property type="entry name" value="Amino_oxidase"/>
</dbReference>
<evidence type="ECO:0000313" key="3">
    <source>
        <dbReference type="EMBL" id="NER14669.1"/>
    </source>
</evidence>
<dbReference type="PRINTS" id="PR00419">
    <property type="entry name" value="ADXRDTASE"/>
</dbReference>
<dbReference type="Gene3D" id="3.30.70.1990">
    <property type="match status" value="1"/>
</dbReference>
<dbReference type="SUPFAM" id="SSF51905">
    <property type="entry name" value="FAD/NAD(P)-binding domain"/>
    <property type="match status" value="1"/>
</dbReference>
<sequence length="479" mass="55635">MKNEKSKIDKNARIVIIGAGPAGLSTAWFLSKNGFHNVTVLEKLGRVGGLCKSLTVDGMSYDLGANYVTWAYQETLKIAKELGADTYEEKPYTSLEINDDETEYRFRSFTKAILYNPYTGKKISFFTFLVAAIRYLIIRWKLSGIIDAPDYLDTIDQHQELCIPFKEWLEKNKLIALATLFSFPITIMGYGKLEDIATPYALRYMSLRTYFPMIFGRIPFVHWIIGKWPRRFKLGFQRLWERVAWRTNVRLNVNITSIQRSEKDIRIDFEYPEQDLNEIKIARDTQHYDYLVFAAPLTPDVFKKLGLKRNEMEEKISNSVHINPYCMTTFWVNNMDMPQPIAPILPIPEKGLPWAVARQFQDSGNMFTQFYTRPVHPDRNVPLLKEDVKEEVIAKVKKLIALMKGEINDTPGRWHTFDMFTYFQHFTPEQFAMGIYTDLAAMQGKDKTFYVGGATDFELIEPIVQHSKYIVENHFCGSE</sequence>
<evidence type="ECO:0000259" key="2">
    <source>
        <dbReference type="Pfam" id="PF01593"/>
    </source>
</evidence>
<dbReference type="GO" id="GO:0016491">
    <property type="term" value="F:oxidoreductase activity"/>
    <property type="evidence" value="ECO:0007669"/>
    <property type="project" value="InterPro"/>
</dbReference>
<dbReference type="InterPro" id="IPR050464">
    <property type="entry name" value="Zeta_carotene_desat/Oxidored"/>
</dbReference>
<keyword evidence="1" id="KW-0472">Membrane</keyword>
<dbReference type="Gene3D" id="3.50.50.60">
    <property type="entry name" value="FAD/NAD(P)-binding domain"/>
    <property type="match status" value="1"/>
</dbReference>
<dbReference type="AlphaFoldDB" id="A0A6P0US89"/>
<feature type="transmembrane region" description="Helical" evidence="1">
    <location>
        <begin position="123"/>
        <end position="142"/>
    </location>
</feature>
<keyword evidence="1" id="KW-0812">Transmembrane</keyword>
<keyword evidence="4" id="KW-1185">Reference proteome</keyword>
<feature type="domain" description="Amine oxidase" evidence="2">
    <location>
        <begin position="22"/>
        <end position="454"/>
    </location>
</feature>
<organism evidence="3 4">
    <name type="scientific">Leptobacterium flavescens</name>
    <dbReference type="NCBI Taxonomy" id="472055"/>
    <lineage>
        <taxon>Bacteria</taxon>
        <taxon>Pseudomonadati</taxon>
        <taxon>Bacteroidota</taxon>
        <taxon>Flavobacteriia</taxon>
        <taxon>Flavobacteriales</taxon>
        <taxon>Flavobacteriaceae</taxon>
        <taxon>Leptobacterium</taxon>
    </lineage>
</organism>
<evidence type="ECO:0000313" key="4">
    <source>
        <dbReference type="Proteomes" id="UP000468581"/>
    </source>
</evidence>
<keyword evidence="1" id="KW-1133">Transmembrane helix</keyword>
<dbReference type="InterPro" id="IPR036188">
    <property type="entry name" value="FAD/NAD-bd_sf"/>
</dbReference>
<gene>
    <name evidence="3" type="ORF">GWK08_14530</name>
</gene>
<accession>A0A6P0US89</accession>
<evidence type="ECO:0000256" key="1">
    <source>
        <dbReference type="SAM" id="Phobius"/>
    </source>
</evidence>
<dbReference type="RefSeq" id="WP_163607951.1">
    <property type="nucleotide sequence ID" value="NZ_JAABOO010000003.1"/>
</dbReference>
<name>A0A6P0US89_9FLAO</name>